<dbReference type="PROSITE" id="PS50093">
    <property type="entry name" value="PKD"/>
    <property type="match status" value="1"/>
</dbReference>
<comment type="caution">
    <text evidence="2">The sequence shown here is derived from an EMBL/GenBank/DDBJ whole genome shotgun (WGS) entry which is preliminary data.</text>
</comment>
<dbReference type="Proteomes" id="UP000264217">
    <property type="component" value="Unassembled WGS sequence"/>
</dbReference>
<dbReference type="InterPro" id="IPR035986">
    <property type="entry name" value="PKD_dom_sf"/>
</dbReference>
<protein>
    <submittedName>
        <fullName evidence="2">PKD domain-containing protein</fullName>
    </submittedName>
</protein>
<dbReference type="CDD" id="cd00241">
    <property type="entry name" value="DOMON_like"/>
    <property type="match status" value="1"/>
</dbReference>
<dbReference type="PROSITE" id="PS51257">
    <property type="entry name" value="PROKAR_LIPOPROTEIN"/>
    <property type="match status" value="1"/>
</dbReference>
<dbReference type="OrthoDB" id="7443339at2"/>
<accession>A0A372NZA6</accession>
<reference evidence="2 3" key="1">
    <citation type="submission" date="2018-08" db="EMBL/GenBank/DDBJ databases">
        <title>Mucilaginibacter sp. MYSH2.</title>
        <authorList>
            <person name="Seo T."/>
        </authorList>
    </citation>
    <scope>NUCLEOTIDE SEQUENCE [LARGE SCALE GENOMIC DNA]</scope>
    <source>
        <strain evidence="2 3">MYSH2</strain>
    </source>
</reference>
<evidence type="ECO:0000313" key="3">
    <source>
        <dbReference type="Proteomes" id="UP000264217"/>
    </source>
</evidence>
<gene>
    <name evidence="2" type="ORF">D0C36_07960</name>
</gene>
<dbReference type="SUPFAM" id="SSF49299">
    <property type="entry name" value="PKD domain"/>
    <property type="match status" value="1"/>
</dbReference>
<keyword evidence="3" id="KW-1185">Reference proteome</keyword>
<name>A0A372NZA6_9SPHI</name>
<evidence type="ECO:0000313" key="2">
    <source>
        <dbReference type="EMBL" id="RFZ95445.1"/>
    </source>
</evidence>
<sequence>MKKIKATALFCTTLLGISISSCKKDYVPQTDLAYDVVVDGATASFKVTTKGVTGYKWDFGDGTTSTDAAPTHTYPGKGKYVPTLVASVNGKTTESSTVLRIAKTSPVKINDNSLADWDAVTKDVLPLGSKKGIFRAVKMDYDGNYIYVYGEIAAKKSDGTIFDFYIDSDNNPGTGLATGTFTDGGYDILLEGQLFVAGVDIFYHNGATQQAFSFAQQSIADAYTVGTVKEEGGILKFEMRIARGKLKGLTGSGARFGIQVTKSDWSVGLGSAPDDGGPSYFLDMSE</sequence>
<feature type="domain" description="PKD" evidence="1">
    <location>
        <begin position="55"/>
        <end position="87"/>
    </location>
</feature>
<organism evidence="2 3">
    <name type="scientific">Mucilaginibacter conchicola</name>
    <dbReference type="NCBI Taxonomy" id="2303333"/>
    <lineage>
        <taxon>Bacteria</taxon>
        <taxon>Pseudomonadati</taxon>
        <taxon>Bacteroidota</taxon>
        <taxon>Sphingobacteriia</taxon>
        <taxon>Sphingobacteriales</taxon>
        <taxon>Sphingobacteriaceae</taxon>
        <taxon>Mucilaginibacter</taxon>
    </lineage>
</organism>
<dbReference type="EMBL" id="QWDC01000001">
    <property type="protein sequence ID" value="RFZ95445.1"/>
    <property type="molecule type" value="Genomic_DNA"/>
</dbReference>
<dbReference type="CDD" id="cd00146">
    <property type="entry name" value="PKD"/>
    <property type="match status" value="1"/>
</dbReference>
<dbReference type="AlphaFoldDB" id="A0A372NZA6"/>
<dbReference type="InterPro" id="IPR013783">
    <property type="entry name" value="Ig-like_fold"/>
</dbReference>
<dbReference type="InterPro" id="IPR000601">
    <property type="entry name" value="PKD_dom"/>
</dbReference>
<dbReference type="RefSeq" id="WP_117391008.1">
    <property type="nucleotide sequence ID" value="NZ_QWDC01000001.1"/>
</dbReference>
<dbReference type="Pfam" id="PF18911">
    <property type="entry name" value="PKD_4"/>
    <property type="match status" value="1"/>
</dbReference>
<proteinExistence type="predicted"/>
<dbReference type="Gene3D" id="2.60.40.10">
    <property type="entry name" value="Immunoglobulins"/>
    <property type="match status" value="1"/>
</dbReference>
<evidence type="ECO:0000259" key="1">
    <source>
        <dbReference type="PROSITE" id="PS50093"/>
    </source>
</evidence>